<dbReference type="EMBL" id="QCYY01001898">
    <property type="protein sequence ID" value="ROT74436.1"/>
    <property type="molecule type" value="Genomic_DNA"/>
</dbReference>
<accession>A0A423TDD6</accession>
<reference evidence="2 3" key="1">
    <citation type="submission" date="2018-04" db="EMBL/GenBank/DDBJ databases">
        <authorList>
            <person name="Zhang X."/>
            <person name="Yuan J."/>
            <person name="Li F."/>
            <person name="Xiang J."/>
        </authorList>
    </citation>
    <scope>NUCLEOTIDE SEQUENCE [LARGE SCALE GENOMIC DNA]</scope>
    <source>
        <tissue evidence="2">Muscle</tissue>
    </source>
</reference>
<evidence type="ECO:0000313" key="2">
    <source>
        <dbReference type="EMBL" id="ROT74436.1"/>
    </source>
</evidence>
<evidence type="ECO:0000313" key="3">
    <source>
        <dbReference type="Proteomes" id="UP000283509"/>
    </source>
</evidence>
<dbReference type="Proteomes" id="UP000283509">
    <property type="component" value="Unassembled WGS sequence"/>
</dbReference>
<comment type="caution">
    <text evidence="2">The sequence shown here is derived from an EMBL/GenBank/DDBJ whole genome shotgun (WGS) entry which is preliminary data.</text>
</comment>
<dbReference type="InterPro" id="IPR052058">
    <property type="entry name" value="Alcohol_O-acetyltransferase"/>
</dbReference>
<dbReference type="Gene3D" id="3.30.559.10">
    <property type="entry name" value="Chloramphenicol acetyltransferase-like domain"/>
    <property type="match status" value="2"/>
</dbReference>
<evidence type="ECO:0000256" key="1">
    <source>
        <dbReference type="SAM" id="MobiDB-lite"/>
    </source>
</evidence>
<dbReference type="OrthoDB" id="6348776at2759"/>
<name>A0A423TDD6_PENVA</name>
<reference evidence="2 3" key="2">
    <citation type="submission" date="2019-01" db="EMBL/GenBank/DDBJ databases">
        <title>The decoding of complex shrimp genome reveals the adaptation for benthos swimmer, frequently molting mechanism and breeding impact on genome.</title>
        <authorList>
            <person name="Sun Y."/>
            <person name="Gao Y."/>
            <person name="Yu Y."/>
        </authorList>
    </citation>
    <scope>NUCLEOTIDE SEQUENCE [LARGE SCALE GENOMIC DNA]</scope>
    <source>
        <tissue evidence="2">Muscle</tissue>
    </source>
</reference>
<proteinExistence type="predicted"/>
<gene>
    <name evidence="2" type="ORF">C7M84_007055</name>
</gene>
<feature type="region of interest" description="Disordered" evidence="1">
    <location>
        <begin position="765"/>
        <end position="798"/>
    </location>
</feature>
<protein>
    <recommendedName>
        <fullName evidence="4">Condensation domain-containing protein</fullName>
    </recommendedName>
</protein>
<dbReference type="PANTHER" id="PTHR28037">
    <property type="entry name" value="ALCOHOL O-ACETYLTRANSFERASE 1-RELATED"/>
    <property type="match status" value="1"/>
</dbReference>
<dbReference type="SUPFAM" id="SSF52777">
    <property type="entry name" value="CoA-dependent acyltransferases"/>
    <property type="match status" value="3"/>
</dbReference>
<organism evidence="2 3">
    <name type="scientific">Penaeus vannamei</name>
    <name type="common">Whiteleg shrimp</name>
    <name type="synonym">Litopenaeus vannamei</name>
    <dbReference type="NCBI Taxonomy" id="6689"/>
    <lineage>
        <taxon>Eukaryota</taxon>
        <taxon>Metazoa</taxon>
        <taxon>Ecdysozoa</taxon>
        <taxon>Arthropoda</taxon>
        <taxon>Crustacea</taxon>
        <taxon>Multicrustacea</taxon>
        <taxon>Malacostraca</taxon>
        <taxon>Eumalacostraca</taxon>
        <taxon>Eucarida</taxon>
        <taxon>Decapoda</taxon>
        <taxon>Dendrobranchiata</taxon>
        <taxon>Penaeoidea</taxon>
        <taxon>Penaeidae</taxon>
        <taxon>Penaeus</taxon>
    </lineage>
</organism>
<sequence>MSREKIDFQVIENVTREDVHKELHRYSFDKKNGPLWCARLFRESVGDSLLGYPYVFTVFIGIHHVITDGTSNMLICGFFAQVLDDMSAGRPIDDNEQFAVFVSPEKTDAIVNEKVKALRDNSELLLRQTKEFQACQKKSFYKSTYKINEDMPLTTGFETVFFDSDTTASFLKRCRAEGVTVNSAYTAITNHAMMDLMDGGLEKDTYHIRSDHVFNARRYWGEASDGEYLRCHVMPLVPVTVETPRNARENIWNYVRQTNQELRKISTDTALPEEAIKKLIPEYSGVFEFDYTVSDMGDVTHLKRFRSELKVFNGRRQLDQHCGCFCQGGDGRGSKMVMEEHYNRKILRAIHNVLPTWTVHSRTFTRGPRCSSTETPLSVLKVPSLRACYGDRNGERWLREMSEETIDFEVIPDATIDDELHHAMHNISLSNDKGPLWGARLLPGVAEFNVSEFPNVSTVFLVVNHSISDGTSNMKTCGFFVQLLDAVIAGKPIDDKEQLGVFMSDEKTRKVIQEQLVFLEANPDLMRKTKEEVHAYQSIRSLVKSTYKGVGDIVAKTLTMTKELGPDATASFVKRCRSEGVTVNSAFTALANIATVEILNEGGLEQDTYTIRGDHLLNARRYWGGDTSHYLGCHVLPLKPVLIETPRNVGENFWDFARLTHQKLSKKIKGVTALQEEAMKPYVPKNPDFNPQYEFEFVLTNMGDVTETVTEGGHNVNDNLEQLHRHRSSLECEAAPASPEIRVTRSSRGHPCLASLVFAKSTESSDYTGLEDSPRTRFLRPATSSLSSTTDGAPPPPARMETKWLWKMTSTEEYYEPFTVSYQLTLVTREPLLQEQLVRTLLHLHRKVPLLRACYGERDGETWLREMQDEIIDFEMVPDAKSNELHHKLHQYEFNRERGPLWCVKLRPEPHSSPDGVFREGVSGYPHMYTLFLGVNHANTDGTSNAMICGFLVQLLDDVLAGKHIDDEEQLGVFIPDEKTKSLIKEQEAVLETDPELKDRLLKDYQALKERRSYINSVFKGVGEKEGRSVILTQNWDAETTAAFIKRCRAEGVTVNSAYTAIASLAMVDLLVDGGFAKDSYSIRSAHVLNARRYWEEDTSKYLGCHLLPFMIAVVKTPRDAGEGIWNYARSVHEELQRKIRSGTPLKEEVVKELVPKHPDFDPWFEFEFCVTNMGDVTKKVTEGGDHVQAVHILRTAAVHGVPSPSIHFMHTFRGCLTNALVYNTSFLTSQMAEKFSERILHHLHASL</sequence>
<dbReference type="InterPro" id="IPR023213">
    <property type="entry name" value="CAT-like_dom_sf"/>
</dbReference>
<feature type="compositionally biased region" description="Polar residues" evidence="1">
    <location>
        <begin position="782"/>
        <end position="791"/>
    </location>
</feature>
<dbReference type="AlphaFoldDB" id="A0A423TDD6"/>
<dbReference type="Gene3D" id="3.30.559.30">
    <property type="entry name" value="Nonribosomal peptide synthetase, condensation domain"/>
    <property type="match status" value="1"/>
</dbReference>
<dbReference type="PANTHER" id="PTHR28037:SF1">
    <property type="entry name" value="ALCOHOL O-ACETYLTRANSFERASE 1-RELATED"/>
    <property type="match status" value="1"/>
</dbReference>
<keyword evidence="3" id="KW-1185">Reference proteome</keyword>
<evidence type="ECO:0008006" key="4">
    <source>
        <dbReference type="Google" id="ProtNLM"/>
    </source>
</evidence>